<name>A0A9X2I249_9GAMM</name>
<evidence type="ECO:0000313" key="2">
    <source>
        <dbReference type="Proteomes" id="UP001139319"/>
    </source>
</evidence>
<dbReference type="InterPro" id="IPR045584">
    <property type="entry name" value="Pilin-like"/>
</dbReference>
<dbReference type="Proteomes" id="UP001139319">
    <property type="component" value="Unassembled WGS sequence"/>
</dbReference>
<comment type="caution">
    <text evidence="1">The sequence shown here is derived from an EMBL/GenBank/DDBJ whole genome shotgun (WGS) entry which is preliminary data.</text>
</comment>
<dbReference type="Pfam" id="PF11612">
    <property type="entry name" value="T2SSJ"/>
    <property type="match status" value="1"/>
</dbReference>
<evidence type="ECO:0000313" key="1">
    <source>
        <dbReference type="EMBL" id="MCP8899363.1"/>
    </source>
</evidence>
<accession>A0A9X2I249</accession>
<proteinExistence type="predicted"/>
<sequence>MKLQDRVEGTASLVGFSQFIRRALESAEPIEVVQFGRPVGRFFYGSQTDIQWLMPMPAFASDGEGLWAARLLQDQKKLLIQFRSGTDRPAWNKDDLSYVLLEGVNEFSLAYRESPFSPWVQDWSDFKQNDANSVPEAVRITIKVKEKYWPEIIVPFGRVKS</sequence>
<dbReference type="SUPFAM" id="SSF54523">
    <property type="entry name" value="Pili subunits"/>
    <property type="match status" value="1"/>
</dbReference>
<dbReference type="AlphaFoldDB" id="A0A9X2I249"/>
<organism evidence="1 2">
    <name type="scientific">Gilvimarinus xylanilyticus</name>
    <dbReference type="NCBI Taxonomy" id="2944139"/>
    <lineage>
        <taxon>Bacteria</taxon>
        <taxon>Pseudomonadati</taxon>
        <taxon>Pseudomonadota</taxon>
        <taxon>Gammaproteobacteria</taxon>
        <taxon>Cellvibrionales</taxon>
        <taxon>Cellvibrionaceae</taxon>
        <taxon>Gilvimarinus</taxon>
    </lineage>
</organism>
<dbReference type="RefSeq" id="WP_253967613.1">
    <property type="nucleotide sequence ID" value="NZ_JAMFTH010000001.1"/>
</dbReference>
<reference evidence="1" key="2">
    <citation type="submission" date="2023-01" db="EMBL/GenBank/DDBJ databases">
        <title>Gilvimarinus xylanilyticus HB14 isolated from Caulerpa lentillifera aquaculture base in Hainan, China.</title>
        <authorList>
            <person name="Zhang Y.-J."/>
        </authorList>
    </citation>
    <scope>NUCLEOTIDE SEQUENCE</scope>
    <source>
        <strain evidence="1">HB14</strain>
    </source>
</reference>
<dbReference type="EMBL" id="JAMFTH010000001">
    <property type="protein sequence ID" value="MCP8899363.1"/>
    <property type="molecule type" value="Genomic_DNA"/>
</dbReference>
<keyword evidence="2" id="KW-1185">Reference proteome</keyword>
<dbReference type="InterPro" id="IPR010055">
    <property type="entry name" value="T2SS_protein-GspJ"/>
</dbReference>
<gene>
    <name evidence="1" type="ORF">M6D89_08655</name>
</gene>
<protein>
    <submittedName>
        <fullName evidence="1">Uncharacterized protein</fullName>
    </submittedName>
</protein>
<dbReference type="GO" id="GO:0015627">
    <property type="term" value="C:type II protein secretion system complex"/>
    <property type="evidence" value="ECO:0007669"/>
    <property type="project" value="InterPro"/>
</dbReference>
<reference evidence="1" key="1">
    <citation type="submission" date="2022-05" db="EMBL/GenBank/DDBJ databases">
        <authorList>
            <person name="Sun H.-N."/>
        </authorList>
    </citation>
    <scope>NUCLEOTIDE SEQUENCE</scope>
    <source>
        <strain evidence="1">HB14</strain>
    </source>
</reference>
<dbReference type="GO" id="GO:0015628">
    <property type="term" value="P:protein secretion by the type II secretion system"/>
    <property type="evidence" value="ECO:0007669"/>
    <property type="project" value="InterPro"/>
</dbReference>